<protein>
    <submittedName>
        <fullName evidence="2">Uncharacterized protein</fullName>
    </submittedName>
</protein>
<dbReference type="AlphaFoldDB" id="A0A0C2MDH8"/>
<name>A0A0C2MDH8_THEKT</name>
<accession>A0A0C2MDH8</accession>
<evidence type="ECO:0000313" key="2">
    <source>
        <dbReference type="EMBL" id="KII62364.1"/>
    </source>
</evidence>
<comment type="caution">
    <text evidence="2">The sequence shown here is derived from an EMBL/GenBank/DDBJ whole genome shotgun (WGS) entry which is preliminary data.</text>
</comment>
<evidence type="ECO:0000256" key="1">
    <source>
        <dbReference type="SAM" id="SignalP"/>
    </source>
</evidence>
<feature type="chain" id="PRO_5002152310" evidence="1">
    <location>
        <begin position="29"/>
        <end position="158"/>
    </location>
</feature>
<keyword evidence="3" id="KW-1185">Reference proteome</keyword>
<reference evidence="2 3" key="1">
    <citation type="journal article" date="2014" name="Genome Biol. Evol.">
        <title>The genome of the myxosporean Thelohanellus kitauei shows adaptations to nutrient acquisition within its fish host.</title>
        <authorList>
            <person name="Yang Y."/>
            <person name="Xiong J."/>
            <person name="Zhou Z."/>
            <person name="Huo F."/>
            <person name="Miao W."/>
            <person name="Ran C."/>
            <person name="Liu Y."/>
            <person name="Zhang J."/>
            <person name="Feng J."/>
            <person name="Wang M."/>
            <person name="Wang M."/>
            <person name="Wang L."/>
            <person name="Yao B."/>
        </authorList>
    </citation>
    <scope>NUCLEOTIDE SEQUENCE [LARGE SCALE GENOMIC DNA]</scope>
    <source>
        <strain evidence="2">Wuqing</strain>
    </source>
</reference>
<dbReference type="EMBL" id="JWZT01005002">
    <property type="protein sequence ID" value="KII62364.1"/>
    <property type="molecule type" value="Genomic_DNA"/>
</dbReference>
<keyword evidence="1" id="KW-0732">Signal</keyword>
<feature type="signal peptide" evidence="1">
    <location>
        <begin position="1"/>
        <end position="28"/>
    </location>
</feature>
<evidence type="ECO:0000313" key="3">
    <source>
        <dbReference type="Proteomes" id="UP000031668"/>
    </source>
</evidence>
<dbReference type="Proteomes" id="UP000031668">
    <property type="component" value="Unassembled WGS sequence"/>
</dbReference>
<proteinExistence type="predicted"/>
<sequence length="158" mass="18363">MIRKVFSSSLVKTTILISMSLMIYKCASTPAGNCPMAVIQRLLNATEEVRIKNLMHWDITEMMFRKQITLEKALYLLASYQIIHPMDSTDLYRNWEFTSGFFQHLCRPPQPKTNIVNPRVTFCSNVARDINNCLLHIKTVIRILLGLKYIKLYFSNSK</sequence>
<gene>
    <name evidence="2" type="ORF">RF11_06083</name>
</gene>
<organism evidence="2 3">
    <name type="scientific">Thelohanellus kitauei</name>
    <name type="common">Myxosporean</name>
    <dbReference type="NCBI Taxonomy" id="669202"/>
    <lineage>
        <taxon>Eukaryota</taxon>
        <taxon>Metazoa</taxon>
        <taxon>Cnidaria</taxon>
        <taxon>Myxozoa</taxon>
        <taxon>Myxosporea</taxon>
        <taxon>Bivalvulida</taxon>
        <taxon>Platysporina</taxon>
        <taxon>Myxobolidae</taxon>
        <taxon>Thelohanellus</taxon>
    </lineage>
</organism>